<proteinExistence type="predicted"/>
<sequence length="180" mass="20971">MTYFHSYRTTKSKTFKPKKNVPEGTKQYQLQEYAKATLGSGNLKLAAILPEGEDINEWLAVNTYEFYNQINLLYGTIAEFCTPQECPVMSAGPKVEYLWSDNEKYKKPVELSAPDYVNHLMEWVQRQLDDESMFPSNIGEEAHLNTSFKHFIYFVQEFQLIEKKELQPLHELIVTLTSQD</sequence>
<name>A0ACA9LYR0_9GLOM</name>
<comment type="caution">
    <text evidence="1">The sequence shown here is derived from an EMBL/GenBank/DDBJ whole genome shotgun (WGS) entry which is preliminary data.</text>
</comment>
<protein>
    <submittedName>
        <fullName evidence="1">5280_t:CDS:1</fullName>
    </submittedName>
</protein>
<accession>A0ACA9LYR0</accession>
<keyword evidence="2" id="KW-1185">Reference proteome</keyword>
<gene>
    <name evidence="1" type="ORF">ACOLOM_LOCUS5064</name>
</gene>
<organism evidence="1 2">
    <name type="scientific">Acaulospora colombiana</name>
    <dbReference type="NCBI Taxonomy" id="27376"/>
    <lineage>
        <taxon>Eukaryota</taxon>
        <taxon>Fungi</taxon>
        <taxon>Fungi incertae sedis</taxon>
        <taxon>Mucoromycota</taxon>
        <taxon>Glomeromycotina</taxon>
        <taxon>Glomeromycetes</taxon>
        <taxon>Diversisporales</taxon>
        <taxon>Acaulosporaceae</taxon>
        <taxon>Acaulospora</taxon>
    </lineage>
</organism>
<evidence type="ECO:0000313" key="1">
    <source>
        <dbReference type="EMBL" id="CAG8556493.1"/>
    </source>
</evidence>
<dbReference type="Proteomes" id="UP000789525">
    <property type="component" value="Unassembled WGS sequence"/>
</dbReference>
<evidence type="ECO:0000313" key="2">
    <source>
        <dbReference type="Proteomes" id="UP000789525"/>
    </source>
</evidence>
<dbReference type="EMBL" id="CAJVPT010008884">
    <property type="protein sequence ID" value="CAG8556493.1"/>
    <property type="molecule type" value="Genomic_DNA"/>
</dbReference>
<reference evidence="1" key="1">
    <citation type="submission" date="2021-06" db="EMBL/GenBank/DDBJ databases">
        <authorList>
            <person name="Kallberg Y."/>
            <person name="Tangrot J."/>
            <person name="Rosling A."/>
        </authorList>
    </citation>
    <scope>NUCLEOTIDE SEQUENCE</scope>
    <source>
        <strain evidence="1">CL356</strain>
    </source>
</reference>